<reference evidence="9 10" key="1">
    <citation type="journal article" date="2018" name="BMC Genomics">
        <title>The genome of Naegleria lovaniensis, the basis for a comparative approach to unravel pathogenicity factors of the human pathogenic amoeba N. fowleri.</title>
        <authorList>
            <person name="Liechti N."/>
            <person name="Schurch N."/>
            <person name="Bruggmann R."/>
            <person name="Wittwer M."/>
        </authorList>
    </citation>
    <scope>NUCLEOTIDE SEQUENCE [LARGE SCALE GENOMIC DNA]</scope>
    <source>
        <strain evidence="9 10">ATCC 30569</strain>
    </source>
</reference>
<keyword evidence="4 7" id="KW-0808">Transferase</keyword>
<protein>
    <recommendedName>
        <fullName evidence="7">Protein arginine methyltransferase NDUFAF7</fullName>
        <ecNumber evidence="7">2.1.1.320</ecNumber>
    </recommendedName>
</protein>
<name>A0AA88GMJ8_NAELO</name>
<comment type="catalytic activity">
    <reaction evidence="6 7">
        <text>L-arginyl-[protein] + 2 S-adenosyl-L-methionine = N(omega),N(omega)'-dimethyl-L-arginyl-[protein] + 2 S-adenosyl-L-homocysteine + 2 H(+)</text>
        <dbReference type="Rhea" id="RHEA:48108"/>
        <dbReference type="Rhea" id="RHEA-COMP:10532"/>
        <dbReference type="Rhea" id="RHEA-COMP:11992"/>
        <dbReference type="ChEBI" id="CHEBI:15378"/>
        <dbReference type="ChEBI" id="CHEBI:29965"/>
        <dbReference type="ChEBI" id="CHEBI:57856"/>
        <dbReference type="ChEBI" id="CHEBI:59789"/>
        <dbReference type="ChEBI" id="CHEBI:88221"/>
        <dbReference type="EC" id="2.1.1.320"/>
    </reaction>
</comment>
<dbReference type="PANTHER" id="PTHR12049:SF7">
    <property type="entry name" value="PROTEIN ARGININE METHYLTRANSFERASE NDUFAF7, MITOCHONDRIAL"/>
    <property type="match status" value="1"/>
</dbReference>
<proteinExistence type="inferred from homology"/>
<evidence type="ECO:0000256" key="1">
    <source>
        <dbReference type="ARBA" id="ARBA00004173"/>
    </source>
</evidence>
<dbReference type="EC" id="2.1.1.320" evidence="7"/>
<gene>
    <name evidence="9" type="ORF">C9374_006682</name>
</gene>
<dbReference type="GO" id="GO:0035243">
    <property type="term" value="F:protein-arginine omega-N symmetric methyltransferase activity"/>
    <property type="evidence" value="ECO:0007669"/>
    <property type="project" value="UniProtKB-EC"/>
</dbReference>
<feature type="compositionally biased region" description="Polar residues" evidence="8">
    <location>
        <begin position="518"/>
        <end position="531"/>
    </location>
</feature>
<dbReference type="InterPro" id="IPR029063">
    <property type="entry name" value="SAM-dependent_MTases_sf"/>
</dbReference>
<dbReference type="Pfam" id="PF02636">
    <property type="entry name" value="Methyltransf_28"/>
    <property type="match status" value="1"/>
</dbReference>
<comment type="function">
    <text evidence="7">Arginine methyltransferase involved in the assembly or stability of mitochondrial NADH:ubiquinone oxidoreductase complex (complex I).</text>
</comment>
<dbReference type="InterPro" id="IPR003788">
    <property type="entry name" value="NDUFAF7"/>
</dbReference>
<organism evidence="9 10">
    <name type="scientific">Naegleria lovaniensis</name>
    <name type="common">Amoeba</name>
    <dbReference type="NCBI Taxonomy" id="51637"/>
    <lineage>
        <taxon>Eukaryota</taxon>
        <taxon>Discoba</taxon>
        <taxon>Heterolobosea</taxon>
        <taxon>Tetramitia</taxon>
        <taxon>Eutetramitia</taxon>
        <taxon>Vahlkampfiidae</taxon>
        <taxon>Naegleria</taxon>
    </lineage>
</organism>
<comment type="caution">
    <text evidence="9">The sequence shown here is derived from an EMBL/GenBank/DDBJ whole genome shotgun (WGS) entry which is preliminary data.</text>
</comment>
<comment type="subcellular location">
    <subcellularLocation>
        <location evidence="1 7">Mitochondrion</location>
    </subcellularLocation>
</comment>
<feature type="region of interest" description="Disordered" evidence="8">
    <location>
        <begin position="517"/>
        <end position="556"/>
    </location>
</feature>
<keyword evidence="10" id="KW-1185">Reference proteome</keyword>
<evidence type="ECO:0000313" key="10">
    <source>
        <dbReference type="Proteomes" id="UP000816034"/>
    </source>
</evidence>
<feature type="region of interest" description="Disordered" evidence="8">
    <location>
        <begin position="42"/>
        <end position="72"/>
    </location>
</feature>
<dbReference type="GeneID" id="68099136"/>
<evidence type="ECO:0000256" key="8">
    <source>
        <dbReference type="SAM" id="MobiDB-lite"/>
    </source>
</evidence>
<comment type="similarity">
    <text evidence="2 7">Belongs to the NDUFAF7 family.</text>
</comment>
<evidence type="ECO:0000256" key="3">
    <source>
        <dbReference type="ARBA" id="ARBA00022603"/>
    </source>
</evidence>
<evidence type="ECO:0000256" key="5">
    <source>
        <dbReference type="ARBA" id="ARBA00023128"/>
    </source>
</evidence>
<evidence type="ECO:0000256" key="6">
    <source>
        <dbReference type="ARBA" id="ARBA00048612"/>
    </source>
</evidence>
<keyword evidence="5 7" id="KW-0496">Mitochondrion</keyword>
<dbReference type="InterPro" id="IPR038375">
    <property type="entry name" value="NDUFAF7_sf"/>
</dbReference>
<dbReference type="RefSeq" id="XP_044546827.1">
    <property type="nucleotide sequence ID" value="XM_044696569.1"/>
</dbReference>
<dbReference type="EMBL" id="PYSW02000028">
    <property type="protein sequence ID" value="KAG2379565.1"/>
    <property type="molecule type" value="Genomic_DNA"/>
</dbReference>
<dbReference type="GO" id="GO:0032981">
    <property type="term" value="P:mitochondrial respiratory chain complex I assembly"/>
    <property type="evidence" value="ECO:0007669"/>
    <property type="project" value="TreeGrafter"/>
</dbReference>
<dbReference type="SUPFAM" id="SSF53335">
    <property type="entry name" value="S-adenosyl-L-methionine-dependent methyltransferases"/>
    <property type="match status" value="1"/>
</dbReference>
<dbReference type="AlphaFoldDB" id="A0AA88GMJ8"/>
<keyword evidence="3 7" id="KW-0489">Methyltransferase</keyword>
<evidence type="ECO:0000313" key="9">
    <source>
        <dbReference type="EMBL" id="KAG2379565.1"/>
    </source>
</evidence>
<dbReference type="Proteomes" id="UP000816034">
    <property type="component" value="Unassembled WGS sequence"/>
</dbReference>
<evidence type="ECO:0000256" key="2">
    <source>
        <dbReference type="ARBA" id="ARBA00005891"/>
    </source>
</evidence>
<dbReference type="GO" id="GO:0032259">
    <property type="term" value="P:methylation"/>
    <property type="evidence" value="ECO:0007669"/>
    <property type="project" value="UniProtKB-KW"/>
</dbReference>
<sequence>MLNKVSLPKYSALIKSFFVQNSLHHQTIPYLFRSGQNKRCYSSNFSSSEGNERNESNVSNNVGNDHNTESNVDDVGKEFNVISIDTSALITETYDKAVVKDNETPMVKHLKNKIKGAGPISVSSFMQESLLNPIYGYYYTAKQPISSMSGATPGQKVIGREGDFVTSPEITSVFSEMIGLWCVSMWEKLGKPKALEIIELGPGKGTLMHDLLDSVKRSNSYLLKSFTQSVKQVTLIEASDALKEVQKEKLKPFMDTIEFRWENRFEKYTNITGDIPVLIIAHEFFDALPVYHFEYTERGWLEVLVDIDDSKESPNHFKFVLSPGPTMATTFVSLVEGKKEIGTIREVCAMGVGYAERMGELLHNRKGASLIIDYGNDYPMGFTLQGIYQHGFTQSPLDKPGEADLSTFVDFSSLKKAVEKFKTVRVYGPQYQSDFLHQLGMDTRFAKLLQNPKLSDEQAEAMIQSYERLTHSTQMGHHYKAMCMMNMPSKQPPSGFEMNIVPSKEETPNILSKRVSMPTINPATSPLNSESIIRKEGETSPIKKKAPVKTDTSPFI</sequence>
<dbReference type="GO" id="GO:0005739">
    <property type="term" value="C:mitochondrion"/>
    <property type="evidence" value="ECO:0007669"/>
    <property type="project" value="UniProtKB-SubCell"/>
</dbReference>
<evidence type="ECO:0000256" key="7">
    <source>
        <dbReference type="RuleBase" id="RU364114"/>
    </source>
</evidence>
<dbReference type="PANTHER" id="PTHR12049">
    <property type="entry name" value="PROTEIN ARGININE METHYLTRANSFERASE NDUFAF7, MITOCHONDRIAL"/>
    <property type="match status" value="1"/>
</dbReference>
<dbReference type="Gene3D" id="3.40.50.12710">
    <property type="match status" value="1"/>
</dbReference>
<evidence type="ECO:0000256" key="4">
    <source>
        <dbReference type="ARBA" id="ARBA00022679"/>
    </source>
</evidence>
<accession>A0AA88GMJ8</accession>